<reference evidence="1" key="1">
    <citation type="journal article" date="2020" name="Stud. Mycol.">
        <title>101 Dothideomycetes genomes: a test case for predicting lifestyles and emergence of pathogens.</title>
        <authorList>
            <person name="Haridas S."/>
            <person name="Albert R."/>
            <person name="Binder M."/>
            <person name="Bloem J."/>
            <person name="Labutti K."/>
            <person name="Salamov A."/>
            <person name="Andreopoulos B."/>
            <person name="Baker S."/>
            <person name="Barry K."/>
            <person name="Bills G."/>
            <person name="Bluhm B."/>
            <person name="Cannon C."/>
            <person name="Castanera R."/>
            <person name="Culley D."/>
            <person name="Daum C."/>
            <person name="Ezra D."/>
            <person name="Gonzalez J."/>
            <person name="Henrissat B."/>
            <person name="Kuo A."/>
            <person name="Liang C."/>
            <person name="Lipzen A."/>
            <person name="Lutzoni F."/>
            <person name="Magnuson J."/>
            <person name="Mondo S."/>
            <person name="Nolan M."/>
            <person name="Ohm R."/>
            <person name="Pangilinan J."/>
            <person name="Park H.-J."/>
            <person name="Ramirez L."/>
            <person name="Alfaro M."/>
            <person name="Sun H."/>
            <person name="Tritt A."/>
            <person name="Yoshinaga Y."/>
            <person name="Zwiers L.-H."/>
            <person name="Turgeon B."/>
            <person name="Goodwin S."/>
            <person name="Spatafora J."/>
            <person name="Crous P."/>
            <person name="Grigoriev I."/>
        </authorList>
    </citation>
    <scope>NUCLEOTIDE SEQUENCE</scope>
    <source>
        <strain evidence="1">ATCC 200398</strain>
    </source>
</reference>
<protein>
    <submittedName>
        <fullName evidence="1">Ubiquitin-domain-containing protein</fullName>
    </submittedName>
</protein>
<keyword evidence="2" id="KW-1185">Reference proteome</keyword>
<sequence length="531" mass="58950">MTARWTPVHRVKDDAIYLDDFELSFHRTLRVPDNHDSSKLPPSLGRFPLCNAVDYAKNLPEEMAKKGGVFLPMYQREAMWIKFVSKKPYAVQLFVGGINAVSGIPLVSLSGDHSPSLPSSSIGDQDYMVIPEQNWIDGIATAPGVVRQFVAMPSGSGYSVEVQATGKEEFAGMLFSVTPRMEPSVSGGYHRRVRDIKLKVTALGGRTFTIPASLKDTVDDVKFTIQEKEGIRPAQCELKLFGRPLEGYRTLESYNIEALRGGMKIYIKTLTGKTIEIHCESSDTTDNIKSKIQDKEGIPPDQQRLIFVGKQLEDGRTVSDYNIQHESTVHLVLRLRGGGEAPKDLFENHEMGIAAGGRIDQVIEADSQIHQWDSSQTKWFNVQILNSSKFREVTGLRAPETPANARLYAEHGYPFYELWGEEDKKAVAGDFKGIKSIGQIDRVVEAPLKLKNIIKIGRKIWESKASPSGAERKGGLRGLFTRRGRSASASPAPSSSPNSPVLTPESEVSFFQDSRGLPEFKSLAEFERYLA</sequence>
<proteinExistence type="predicted"/>
<name>A0ACB6R6A7_9PLEO</name>
<dbReference type="EMBL" id="MU003497">
    <property type="protein sequence ID" value="KAF2474701.1"/>
    <property type="molecule type" value="Genomic_DNA"/>
</dbReference>
<evidence type="ECO:0000313" key="2">
    <source>
        <dbReference type="Proteomes" id="UP000799755"/>
    </source>
</evidence>
<gene>
    <name evidence="1" type="ORF">BDR25DRAFT_311142</name>
</gene>
<evidence type="ECO:0000313" key="1">
    <source>
        <dbReference type="EMBL" id="KAF2474701.1"/>
    </source>
</evidence>
<organism evidence="1 2">
    <name type="scientific">Lindgomyces ingoldianus</name>
    <dbReference type="NCBI Taxonomy" id="673940"/>
    <lineage>
        <taxon>Eukaryota</taxon>
        <taxon>Fungi</taxon>
        <taxon>Dikarya</taxon>
        <taxon>Ascomycota</taxon>
        <taxon>Pezizomycotina</taxon>
        <taxon>Dothideomycetes</taxon>
        <taxon>Pleosporomycetidae</taxon>
        <taxon>Pleosporales</taxon>
        <taxon>Lindgomycetaceae</taxon>
        <taxon>Lindgomyces</taxon>
    </lineage>
</organism>
<accession>A0ACB6R6A7</accession>
<comment type="caution">
    <text evidence="1">The sequence shown here is derived from an EMBL/GenBank/DDBJ whole genome shotgun (WGS) entry which is preliminary data.</text>
</comment>
<dbReference type="Proteomes" id="UP000799755">
    <property type="component" value="Unassembled WGS sequence"/>
</dbReference>